<comment type="caution">
    <text evidence="3">The sequence shown here is derived from an EMBL/GenBank/DDBJ whole genome shotgun (WGS) entry which is preliminary data.</text>
</comment>
<keyword evidence="1" id="KW-0812">Transmembrane</keyword>
<feature type="region of interest" description="Disordered" evidence="2">
    <location>
        <begin position="1"/>
        <end position="37"/>
    </location>
</feature>
<keyword evidence="1" id="KW-1003">Cell membrane</keyword>
<evidence type="ECO:0000313" key="3">
    <source>
        <dbReference type="EMBL" id="MBC3942196.1"/>
    </source>
</evidence>
<feature type="transmembrane region" description="Helical" evidence="1">
    <location>
        <begin position="41"/>
        <end position="65"/>
    </location>
</feature>
<feature type="compositionally biased region" description="Basic residues" evidence="2">
    <location>
        <begin position="1"/>
        <end position="11"/>
    </location>
</feature>
<organism evidence="3 4">
    <name type="scientific">Sphingomonas albertensis</name>
    <dbReference type="NCBI Taxonomy" id="2762591"/>
    <lineage>
        <taxon>Bacteria</taxon>
        <taxon>Pseudomonadati</taxon>
        <taxon>Pseudomonadota</taxon>
        <taxon>Alphaproteobacteria</taxon>
        <taxon>Sphingomonadales</taxon>
        <taxon>Sphingomonadaceae</taxon>
        <taxon>Sphingomonas</taxon>
    </lineage>
</organism>
<comment type="subcellular location">
    <subcellularLocation>
        <location evidence="1">Cell membrane</location>
        <topology evidence="1">Multi-pass membrane protein</topology>
    </subcellularLocation>
</comment>
<evidence type="ECO:0000256" key="2">
    <source>
        <dbReference type="SAM" id="MobiDB-lite"/>
    </source>
</evidence>
<keyword evidence="4" id="KW-1185">Reference proteome</keyword>
<evidence type="ECO:0000256" key="1">
    <source>
        <dbReference type="RuleBase" id="RU363076"/>
    </source>
</evidence>
<protein>
    <recommendedName>
        <fullName evidence="1">SURF1-like protein</fullName>
    </recommendedName>
</protein>
<reference evidence="3 4" key="1">
    <citation type="submission" date="2020-08" db="EMBL/GenBank/DDBJ databases">
        <title>Putative novel bacterial strains isolated from necrotic wheat leaf tissues caused by Xanthomonas translucens.</title>
        <authorList>
            <person name="Tambong J.T."/>
        </authorList>
    </citation>
    <scope>NUCLEOTIDE SEQUENCE [LARGE SCALE GENOMIC DNA]</scope>
    <source>
        <strain evidence="4">DOAB 1063</strain>
    </source>
</reference>
<feature type="compositionally biased region" description="Basic residues" evidence="2">
    <location>
        <begin position="20"/>
        <end position="37"/>
    </location>
</feature>
<keyword evidence="1" id="KW-0472">Membrane</keyword>
<sequence>MDPLHRRRSRAVLKSSERRPHVRRIPQRSPRRPNRPVTKRVPVIPTILVTLAIAAMIGLGLWQLLDRLPKKEAFLAQLAANPAKPTMAFPRFPDETLLFRRASALCLQPTEIKLAGAGKSGFRAIAECRTGAEGPGMVVQLGTTRDPMAKVNWPGGEVSGYISHAPDGRSLIGSLFDHTPQRLMLIADTPQAGLNPNGKPDIASVPNNHLAYAGQWFFFAAIAAIIYTLALRRRPR</sequence>
<gene>
    <name evidence="3" type="ORF">H8S47_10960</name>
</gene>
<dbReference type="InterPro" id="IPR002994">
    <property type="entry name" value="Surf1/Shy1"/>
</dbReference>
<evidence type="ECO:0000313" key="4">
    <source>
        <dbReference type="Proteomes" id="UP000597613"/>
    </source>
</evidence>
<dbReference type="Proteomes" id="UP000597613">
    <property type="component" value="Unassembled WGS sequence"/>
</dbReference>
<accession>A0ABR7AP08</accession>
<feature type="transmembrane region" description="Helical" evidence="1">
    <location>
        <begin position="210"/>
        <end position="230"/>
    </location>
</feature>
<name>A0ABR7AP08_9SPHN</name>
<proteinExistence type="inferred from homology"/>
<comment type="similarity">
    <text evidence="1">Belongs to the SURF1 family.</text>
</comment>
<dbReference type="EMBL" id="JACONT010000021">
    <property type="protein sequence ID" value="MBC3942196.1"/>
    <property type="molecule type" value="Genomic_DNA"/>
</dbReference>
<keyword evidence="1" id="KW-1133">Transmembrane helix</keyword>
<dbReference type="Pfam" id="PF02104">
    <property type="entry name" value="SURF1"/>
    <property type="match status" value="1"/>
</dbReference>